<evidence type="ECO:0000256" key="6">
    <source>
        <dbReference type="ARBA" id="ARBA00023026"/>
    </source>
</evidence>
<keyword evidence="8" id="KW-0472">Membrane</keyword>
<dbReference type="KEGG" id="wna:KA717_13820"/>
<dbReference type="InterPro" id="IPR001343">
    <property type="entry name" value="Hemolysn_Ca-bd"/>
</dbReference>
<keyword evidence="3" id="KW-0732">Signal</keyword>
<dbReference type="SUPFAM" id="SSF51120">
    <property type="entry name" value="beta-Roll"/>
    <property type="match status" value="4"/>
</dbReference>
<keyword evidence="7" id="KW-0406">Ion transport</keyword>
<keyword evidence="2" id="KW-0800">Toxin</keyword>
<dbReference type="GO" id="GO:0005509">
    <property type="term" value="F:calcium ion binding"/>
    <property type="evidence" value="ECO:0007669"/>
    <property type="project" value="InterPro"/>
</dbReference>
<dbReference type="SMART" id="SM00237">
    <property type="entry name" value="Calx_beta"/>
    <property type="match status" value="1"/>
</dbReference>
<dbReference type="Pfam" id="PF03160">
    <property type="entry name" value="Calx-beta"/>
    <property type="match status" value="1"/>
</dbReference>
<reference evidence="10" key="1">
    <citation type="submission" date="2021-04" db="EMBL/GenBank/DDBJ databases">
        <title>Genome sequence of Woronichinia naegeliana from Washington state freshwater lake bloom.</title>
        <authorList>
            <person name="Dreher T.W."/>
        </authorList>
    </citation>
    <scope>NUCLEOTIDE SEQUENCE</scope>
    <source>
        <strain evidence="10">WA131</strain>
    </source>
</reference>
<protein>
    <submittedName>
        <fullName evidence="10">Discoidin domain-containing protein</fullName>
    </submittedName>
</protein>
<dbReference type="GO" id="GO:0030001">
    <property type="term" value="P:metal ion transport"/>
    <property type="evidence" value="ECO:0007669"/>
    <property type="project" value="TreeGrafter"/>
</dbReference>
<dbReference type="Gene3D" id="2.150.10.10">
    <property type="entry name" value="Serralysin-like metalloprotease, C-terminal"/>
    <property type="match status" value="2"/>
</dbReference>
<dbReference type="EMBL" id="CP073041">
    <property type="protein sequence ID" value="UXE63585.1"/>
    <property type="molecule type" value="Genomic_DNA"/>
</dbReference>
<proteinExistence type="predicted"/>
<evidence type="ECO:0000256" key="4">
    <source>
        <dbReference type="ARBA" id="ARBA00022737"/>
    </source>
</evidence>
<dbReference type="Pfam" id="PF00353">
    <property type="entry name" value="HemolysinCabind"/>
    <property type="match status" value="4"/>
</dbReference>
<dbReference type="GO" id="GO:0005576">
    <property type="term" value="C:extracellular region"/>
    <property type="evidence" value="ECO:0007669"/>
    <property type="project" value="InterPro"/>
</dbReference>
<keyword evidence="7" id="KW-0813">Transport</keyword>
<dbReference type="AlphaFoldDB" id="A0A977L3V8"/>
<dbReference type="Pfam" id="PF00754">
    <property type="entry name" value="F5_F8_type_C"/>
    <property type="match status" value="1"/>
</dbReference>
<dbReference type="SUPFAM" id="SSF49785">
    <property type="entry name" value="Galactose-binding domain-like"/>
    <property type="match status" value="1"/>
</dbReference>
<dbReference type="Proteomes" id="UP001065613">
    <property type="component" value="Chromosome"/>
</dbReference>
<gene>
    <name evidence="10" type="ORF">KA717_13820</name>
</gene>
<accession>A0A977L3V8</accession>
<name>A0A977L3V8_9CYAN</name>
<evidence type="ECO:0000256" key="5">
    <source>
        <dbReference type="ARBA" id="ARBA00022837"/>
    </source>
</evidence>
<evidence type="ECO:0000256" key="3">
    <source>
        <dbReference type="ARBA" id="ARBA00022729"/>
    </source>
</evidence>
<dbReference type="InterPro" id="IPR000421">
    <property type="entry name" value="FA58C"/>
</dbReference>
<dbReference type="InterPro" id="IPR038081">
    <property type="entry name" value="CalX-like_sf"/>
</dbReference>
<dbReference type="PANTHER" id="PTHR11878:SF65">
    <property type="entry name" value="NA_CA-EXCHANGE PROTEIN, ISOFORM G"/>
    <property type="match status" value="1"/>
</dbReference>
<dbReference type="Gene3D" id="2.60.40.2030">
    <property type="match status" value="1"/>
</dbReference>
<dbReference type="GO" id="GO:0007154">
    <property type="term" value="P:cell communication"/>
    <property type="evidence" value="ECO:0007669"/>
    <property type="project" value="InterPro"/>
</dbReference>
<dbReference type="InterPro" id="IPR011049">
    <property type="entry name" value="Serralysin-like_metalloprot_C"/>
</dbReference>
<comment type="subcellular location">
    <subcellularLocation>
        <location evidence="1">Membrane</location>
    </subcellularLocation>
</comment>
<dbReference type="PANTHER" id="PTHR11878">
    <property type="entry name" value="SODIUM/CALCIUM EXCHANGER"/>
    <property type="match status" value="1"/>
</dbReference>
<feature type="domain" description="F5/8 type C" evidence="9">
    <location>
        <begin position="145"/>
        <end position="291"/>
    </location>
</feature>
<dbReference type="InterPro" id="IPR008979">
    <property type="entry name" value="Galactose-bd-like_sf"/>
</dbReference>
<evidence type="ECO:0000256" key="8">
    <source>
        <dbReference type="ARBA" id="ARBA00023136"/>
    </source>
</evidence>
<keyword evidence="6" id="KW-0843">Virulence</keyword>
<evidence type="ECO:0000313" key="10">
    <source>
        <dbReference type="EMBL" id="UXE63585.1"/>
    </source>
</evidence>
<dbReference type="GO" id="GO:0016020">
    <property type="term" value="C:membrane"/>
    <property type="evidence" value="ECO:0007669"/>
    <property type="project" value="UniProtKB-SubCell"/>
</dbReference>
<dbReference type="InterPro" id="IPR003644">
    <property type="entry name" value="Calx_beta"/>
</dbReference>
<dbReference type="PRINTS" id="PR01488">
    <property type="entry name" value="RTXTOXINA"/>
</dbReference>
<dbReference type="InterPro" id="IPR003995">
    <property type="entry name" value="RTX_toxin_determinant-A"/>
</dbReference>
<dbReference type="PRINTS" id="PR00313">
    <property type="entry name" value="CABNDNGRPT"/>
</dbReference>
<organism evidence="10">
    <name type="scientific">Woronichinia naegeliana WA131</name>
    <dbReference type="NCBI Taxonomy" id="2824559"/>
    <lineage>
        <taxon>Bacteria</taxon>
        <taxon>Bacillati</taxon>
        <taxon>Cyanobacteriota</taxon>
        <taxon>Cyanophyceae</taxon>
        <taxon>Synechococcales</taxon>
        <taxon>Coelosphaeriaceae</taxon>
        <taxon>Woronichinia</taxon>
    </lineage>
</organism>
<dbReference type="InterPro" id="IPR018511">
    <property type="entry name" value="Hemolysin-typ_Ca-bd_CS"/>
</dbReference>
<evidence type="ECO:0000256" key="1">
    <source>
        <dbReference type="ARBA" id="ARBA00004370"/>
    </source>
</evidence>
<dbReference type="Gene3D" id="2.60.120.260">
    <property type="entry name" value="Galactose-binding domain-like"/>
    <property type="match status" value="1"/>
</dbReference>
<dbReference type="PROSITE" id="PS00330">
    <property type="entry name" value="HEMOLYSIN_CALCIUM"/>
    <property type="match status" value="1"/>
</dbReference>
<keyword evidence="4" id="KW-0677">Repeat</keyword>
<keyword evidence="5" id="KW-0106">Calcium</keyword>
<evidence type="ECO:0000259" key="9">
    <source>
        <dbReference type="PROSITE" id="PS50022"/>
    </source>
</evidence>
<sequence>MTINPFSPILDTAVGNVIQVLSNSTVAPPSAGTIAFSNSQFSVNENGIPITQVILTRTGGSDGEVSATLNLTDGTALSSGTPNDYNNAPITVNFADGETSKTVIIPITDDNLIETSETINLTLADPTNGATIGTQNNAILTIVDNETSTGSLISQNLPVANYTASSIYIGSPWNGGPEAAFDNDFSQVWSSSDFPAQWIEVDLGKEYALNTIQLLTTQLPDGNTTHEIWVSNQPIAWSGNGVLADAIQGYTRSGQWLRDDFSNITIGRYVQIKTVASPSWVGWQKIEVYGSNAIVGTSNNDNLIGTAANDTILGLEGNDQLDGKAGSDILQGGLGNDTYTIDNLGDQITENLNEGTDTVKSYITYTLGNNLENLTLLGGSNLSGTGNELNNTLLGNNGNNTLMGGNGNDILDGQAGNDTMQGGLGNDTYTLSSAGDVVTENANEGTDTVKTYLTYTLGNNLENLTLLGNADIDGTGNSLNNSLTGNNFNNTLSGGDGNDTLNGTIGNDTLIGGNGNDSAYYYNATDSVIVNLATGIANDGQDGIDTLSQIENVQGSNTAGDNLTGNTGVNVLYGYGGADILNGGGGNDLLYLGSDTVKDTVNYTSGDGVDTVYNFVRGASGDLLKFTGITAIDVQVSGTSTLFKVGDGISSNTGFGSGTLLLTTSATTGFVAADVNVNLLGATFAFS</sequence>
<dbReference type="PROSITE" id="PS50022">
    <property type="entry name" value="FA58C_3"/>
    <property type="match status" value="1"/>
</dbReference>
<evidence type="ECO:0000256" key="7">
    <source>
        <dbReference type="ARBA" id="ARBA00023065"/>
    </source>
</evidence>
<evidence type="ECO:0000256" key="2">
    <source>
        <dbReference type="ARBA" id="ARBA00022656"/>
    </source>
</evidence>
<dbReference type="InterPro" id="IPR051171">
    <property type="entry name" value="CaCA"/>
</dbReference>
<dbReference type="SUPFAM" id="SSF141072">
    <property type="entry name" value="CalX-like"/>
    <property type="match status" value="1"/>
</dbReference>
<dbReference type="GO" id="GO:0090729">
    <property type="term" value="F:toxin activity"/>
    <property type="evidence" value="ECO:0007669"/>
    <property type="project" value="UniProtKB-KW"/>
</dbReference>